<dbReference type="InterPro" id="IPR029063">
    <property type="entry name" value="SAM-dependent_MTases_sf"/>
</dbReference>
<dbReference type="RefSeq" id="WP_064877432.1">
    <property type="nucleotide sequence ID" value="NZ_LZSX01000008.1"/>
</dbReference>
<dbReference type="Pfam" id="PF08241">
    <property type="entry name" value="Methyltransf_11"/>
    <property type="match status" value="1"/>
</dbReference>
<proteinExistence type="predicted"/>
<dbReference type="CDD" id="cd02440">
    <property type="entry name" value="AdoMet_MTases"/>
    <property type="match status" value="1"/>
</dbReference>
<dbReference type="Proteomes" id="UP000091914">
    <property type="component" value="Unassembled WGS sequence"/>
</dbReference>
<keyword evidence="3" id="KW-0808">Transferase</keyword>
<dbReference type="PANTHER" id="PTHR43861">
    <property type="entry name" value="TRANS-ACONITATE 2-METHYLTRANSFERASE-RELATED"/>
    <property type="match status" value="1"/>
</dbReference>
<evidence type="ECO:0000256" key="1">
    <source>
        <dbReference type="SAM" id="MobiDB-lite"/>
    </source>
</evidence>
<dbReference type="AlphaFoldDB" id="A0A1A0VZK3"/>
<comment type="caution">
    <text evidence="3">The sequence shown here is derived from an EMBL/GenBank/DDBJ whole genome shotgun (WGS) entry which is preliminary data.</text>
</comment>
<name>A0A1A0VZK3_9MYCO</name>
<feature type="region of interest" description="Disordered" evidence="1">
    <location>
        <begin position="1"/>
        <end position="20"/>
    </location>
</feature>
<dbReference type="InterPro" id="IPR013216">
    <property type="entry name" value="Methyltransf_11"/>
</dbReference>
<sequence length="274" mass="29293">MSALVPDAPQHTPGDTASAGDAAMMLTGERTIPGLDIENYWFRRHEVVYQRLAGRCVDADVLEAGCGEGYGADLIAGVARRVIAVDYDEAAVAHVRSRYPRVDVMQANLAQLPLPDASVDIVVNFQVIEHLWDQTQFVVECARVLRPSGLLLMSTPNRITFSPGRDTPINPFHTRELNAAELTQLLIDGGFTDVSVSGLFHGPRLREMDARHGGSIIDAQIARAVADAPWPPELAADVAAVTTGDFDLVDAGVGVGAGQHIDDSLDLIAIAVAP</sequence>
<dbReference type="EMBL" id="LZSX01000008">
    <property type="protein sequence ID" value="OBB88611.1"/>
    <property type="molecule type" value="Genomic_DNA"/>
</dbReference>
<keyword evidence="3" id="KW-0489">Methyltransferase</keyword>
<protein>
    <submittedName>
        <fullName evidence="3">SAM-dependent methyltransferase</fullName>
    </submittedName>
</protein>
<organism evidence="3 4">
    <name type="scientific">Mycobacterium colombiense</name>
    <dbReference type="NCBI Taxonomy" id="339268"/>
    <lineage>
        <taxon>Bacteria</taxon>
        <taxon>Bacillati</taxon>
        <taxon>Actinomycetota</taxon>
        <taxon>Actinomycetes</taxon>
        <taxon>Mycobacteriales</taxon>
        <taxon>Mycobacteriaceae</taxon>
        <taxon>Mycobacterium</taxon>
        <taxon>Mycobacterium avium complex (MAC)</taxon>
    </lineage>
</organism>
<dbReference type="Gene3D" id="3.40.50.150">
    <property type="entry name" value="Vaccinia Virus protein VP39"/>
    <property type="match status" value="1"/>
</dbReference>
<evidence type="ECO:0000313" key="3">
    <source>
        <dbReference type="EMBL" id="OBB88611.1"/>
    </source>
</evidence>
<dbReference type="OrthoDB" id="9810247at2"/>
<dbReference type="GO" id="GO:0008757">
    <property type="term" value="F:S-adenosylmethionine-dependent methyltransferase activity"/>
    <property type="evidence" value="ECO:0007669"/>
    <property type="project" value="InterPro"/>
</dbReference>
<evidence type="ECO:0000259" key="2">
    <source>
        <dbReference type="Pfam" id="PF08241"/>
    </source>
</evidence>
<dbReference type="GO" id="GO:0032259">
    <property type="term" value="P:methylation"/>
    <property type="evidence" value="ECO:0007669"/>
    <property type="project" value="UniProtKB-KW"/>
</dbReference>
<gene>
    <name evidence="3" type="ORF">A5760_24575</name>
</gene>
<accession>A0A1A0VZK3</accession>
<dbReference type="SUPFAM" id="SSF53335">
    <property type="entry name" value="S-adenosyl-L-methionine-dependent methyltransferases"/>
    <property type="match status" value="1"/>
</dbReference>
<feature type="domain" description="Methyltransferase type 11" evidence="2">
    <location>
        <begin position="62"/>
        <end position="152"/>
    </location>
</feature>
<reference evidence="3 4" key="1">
    <citation type="submission" date="2016-06" db="EMBL/GenBank/DDBJ databases">
        <authorList>
            <person name="Kjaerup R.B."/>
            <person name="Dalgaard T.S."/>
            <person name="Juul-Madsen H.R."/>
        </authorList>
    </citation>
    <scope>NUCLEOTIDE SEQUENCE [LARGE SCALE GENOMIC DNA]</scope>
    <source>
        <strain evidence="3 4">852002-51834_SCH5396731</strain>
    </source>
</reference>
<evidence type="ECO:0000313" key="4">
    <source>
        <dbReference type="Proteomes" id="UP000091914"/>
    </source>
</evidence>